<accession>A0A4Y2J4N7</accession>
<organism evidence="2 3">
    <name type="scientific">Araneus ventricosus</name>
    <name type="common">Orbweaver spider</name>
    <name type="synonym">Epeira ventricosa</name>
    <dbReference type="NCBI Taxonomy" id="182803"/>
    <lineage>
        <taxon>Eukaryota</taxon>
        <taxon>Metazoa</taxon>
        <taxon>Ecdysozoa</taxon>
        <taxon>Arthropoda</taxon>
        <taxon>Chelicerata</taxon>
        <taxon>Arachnida</taxon>
        <taxon>Araneae</taxon>
        <taxon>Araneomorphae</taxon>
        <taxon>Entelegynae</taxon>
        <taxon>Araneoidea</taxon>
        <taxon>Araneidae</taxon>
        <taxon>Araneus</taxon>
    </lineage>
</organism>
<feature type="domain" description="DUF5641" evidence="1">
    <location>
        <begin position="161"/>
        <end position="216"/>
    </location>
</feature>
<sequence length="229" mass="26426">MGVRIVLSELRSSYWILHGREAIKRVIHRCLPCRLSKAPRGTRIEAPLPADRMTPFIPFSTTGSDFAAHYIYFIVPLAACCGGWWERLIGLTKQCLRKSLGRALLDEEGLQTALIGIEAALNSRPLVYEQENDIDEILTPAHFLTGKKSDREQKITNFTRNYRIQQDLLDTFWRKWPREYLLQLSTFHQVRNSDKSSHVREGDVHIIAWKRNSPTHVEKSSCRQADSRP</sequence>
<dbReference type="InterPro" id="IPR040676">
    <property type="entry name" value="DUF5641"/>
</dbReference>
<proteinExistence type="predicted"/>
<keyword evidence="3" id="KW-1185">Reference proteome</keyword>
<comment type="caution">
    <text evidence="2">The sequence shown here is derived from an EMBL/GenBank/DDBJ whole genome shotgun (WGS) entry which is preliminary data.</text>
</comment>
<gene>
    <name evidence="2" type="ORF">AVEN_248818_1</name>
</gene>
<evidence type="ECO:0000259" key="1">
    <source>
        <dbReference type="Pfam" id="PF18701"/>
    </source>
</evidence>
<dbReference type="AlphaFoldDB" id="A0A4Y2J4N7"/>
<evidence type="ECO:0000313" key="3">
    <source>
        <dbReference type="Proteomes" id="UP000499080"/>
    </source>
</evidence>
<dbReference type="PANTHER" id="PTHR47331:SF2">
    <property type="match status" value="1"/>
</dbReference>
<dbReference type="EMBL" id="BGPR01003206">
    <property type="protein sequence ID" value="GBM85087.1"/>
    <property type="molecule type" value="Genomic_DNA"/>
</dbReference>
<protein>
    <recommendedName>
        <fullName evidence="1">DUF5641 domain-containing protein</fullName>
    </recommendedName>
</protein>
<reference evidence="2 3" key="1">
    <citation type="journal article" date="2019" name="Sci. Rep.">
        <title>Orb-weaving spider Araneus ventricosus genome elucidates the spidroin gene catalogue.</title>
        <authorList>
            <person name="Kono N."/>
            <person name="Nakamura H."/>
            <person name="Ohtoshi R."/>
            <person name="Moran D.A.P."/>
            <person name="Shinohara A."/>
            <person name="Yoshida Y."/>
            <person name="Fujiwara M."/>
            <person name="Mori M."/>
            <person name="Tomita M."/>
            <person name="Arakawa K."/>
        </authorList>
    </citation>
    <scope>NUCLEOTIDE SEQUENCE [LARGE SCALE GENOMIC DNA]</scope>
</reference>
<dbReference type="OrthoDB" id="6020750at2759"/>
<evidence type="ECO:0000313" key="2">
    <source>
        <dbReference type="EMBL" id="GBM85087.1"/>
    </source>
</evidence>
<dbReference type="PANTHER" id="PTHR47331">
    <property type="entry name" value="PHD-TYPE DOMAIN-CONTAINING PROTEIN"/>
    <property type="match status" value="1"/>
</dbReference>
<dbReference type="Proteomes" id="UP000499080">
    <property type="component" value="Unassembled WGS sequence"/>
</dbReference>
<name>A0A4Y2J4N7_ARAVE</name>
<dbReference type="Pfam" id="PF18701">
    <property type="entry name" value="DUF5641"/>
    <property type="match status" value="1"/>
</dbReference>